<keyword evidence="3" id="KW-1185">Reference proteome</keyword>
<reference evidence="2 3" key="1">
    <citation type="journal article" date="2015" name="Genome Biol.">
        <title>Comparative genomics of Steinernema reveals deeply conserved gene regulatory networks.</title>
        <authorList>
            <person name="Dillman A.R."/>
            <person name="Macchietto M."/>
            <person name="Porter C.F."/>
            <person name="Rogers A."/>
            <person name="Williams B."/>
            <person name="Antoshechkin I."/>
            <person name="Lee M.M."/>
            <person name="Goodwin Z."/>
            <person name="Lu X."/>
            <person name="Lewis E.E."/>
            <person name="Goodrich-Blair H."/>
            <person name="Stock S.P."/>
            <person name="Adams B.J."/>
            <person name="Sternberg P.W."/>
            <person name="Mortazavi A."/>
        </authorList>
    </citation>
    <scope>NUCLEOTIDE SEQUENCE [LARGE SCALE GENOMIC DNA]</scope>
    <source>
        <strain evidence="2 3">ALL</strain>
    </source>
</reference>
<proteinExistence type="predicted"/>
<feature type="transmembrane region" description="Helical" evidence="1">
    <location>
        <begin position="82"/>
        <end position="98"/>
    </location>
</feature>
<dbReference type="EMBL" id="AZBU02000005">
    <property type="protein sequence ID" value="TKR78188.1"/>
    <property type="molecule type" value="Genomic_DNA"/>
</dbReference>
<feature type="transmembrane region" description="Helical" evidence="1">
    <location>
        <begin position="110"/>
        <end position="129"/>
    </location>
</feature>
<organism evidence="2 3">
    <name type="scientific">Steinernema carpocapsae</name>
    <name type="common">Entomopathogenic nematode</name>
    <dbReference type="NCBI Taxonomy" id="34508"/>
    <lineage>
        <taxon>Eukaryota</taxon>
        <taxon>Metazoa</taxon>
        <taxon>Ecdysozoa</taxon>
        <taxon>Nematoda</taxon>
        <taxon>Chromadorea</taxon>
        <taxon>Rhabditida</taxon>
        <taxon>Tylenchina</taxon>
        <taxon>Panagrolaimomorpha</taxon>
        <taxon>Strongyloidoidea</taxon>
        <taxon>Steinernematidae</taxon>
        <taxon>Steinernema</taxon>
    </lineage>
</organism>
<sequence length="179" mass="20527">MAMGLAACFAGISSKEAAKLTWVTLFSAVLNFWISTNVFNEQWMISLIEGNKWAWEKLGDLWFDDGQKITKMYELWPPHKHFGFYAVFSVLCYYFMRYRTTPTESLSTAFLSLRMSAISGFVFTSLLLPVRIGEFHIFVLALNLLHVLAAPQVVLVITKSTEFFAELVPFRTLEKTKTE</sequence>
<feature type="transmembrane region" description="Helical" evidence="1">
    <location>
        <begin position="135"/>
        <end position="157"/>
    </location>
</feature>
<comment type="caution">
    <text evidence="2">The sequence shown here is derived from an EMBL/GenBank/DDBJ whole genome shotgun (WGS) entry which is preliminary data.</text>
</comment>
<keyword evidence="1" id="KW-1133">Transmembrane helix</keyword>
<evidence type="ECO:0000313" key="2">
    <source>
        <dbReference type="EMBL" id="TKR78188.1"/>
    </source>
</evidence>
<dbReference type="Proteomes" id="UP000298663">
    <property type="component" value="Unassembled WGS sequence"/>
</dbReference>
<keyword evidence="1" id="KW-0472">Membrane</keyword>
<keyword evidence="1" id="KW-0812">Transmembrane</keyword>
<protein>
    <submittedName>
        <fullName evidence="2">Uncharacterized protein</fullName>
    </submittedName>
</protein>
<accession>A0A4U5N6M7</accession>
<name>A0A4U5N6M7_STECR</name>
<evidence type="ECO:0000313" key="3">
    <source>
        <dbReference type="Proteomes" id="UP000298663"/>
    </source>
</evidence>
<evidence type="ECO:0000256" key="1">
    <source>
        <dbReference type="SAM" id="Phobius"/>
    </source>
</evidence>
<gene>
    <name evidence="2" type="ORF">L596_019038</name>
</gene>
<dbReference type="AlphaFoldDB" id="A0A4U5N6M7"/>
<reference evidence="2 3" key="2">
    <citation type="journal article" date="2019" name="G3 (Bethesda)">
        <title>Hybrid Assembly of the Genome of the Entomopathogenic Nematode Steinernema carpocapsae Identifies the X-Chromosome.</title>
        <authorList>
            <person name="Serra L."/>
            <person name="Macchietto M."/>
            <person name="Macias-Munoz A."/>
            <person name="McGill C.J."/>
            <person name="Rodriguez I.M."/>
            <person name="Rodriguez B."/>
            <person name="Murad R."/>
            <person name="Mortazavi A."/>
        </authorList>
    </citation>
    <scope>NUCLEOTIDE SEQUENCE [LARGE SCALE GENOMIC DNA]</scope>
    <source>
        <strain evidence="2 3">ALL</strain>
    </source>
</reference>